<dbReference type="EMBL" id="KL367501">
    <property type="protein sequence ID" value="KFD68750.1"/>
    <property type="molecule type" value="Genomic_DNA"/>
</dbReference>
<gene>
    <name evidence="1" type="ORF">M514_18991</name>
</gene>
<proteinExistence type="predicted"/>
<organism evidence="1">
    <name type="scientific">Trichuris suis</name>
    <name type="common">pig whipworm</name>
    <dbReference type="NCBI Taxonomy" id="68888"/>
    <lineage>
        <taxon>Eukaryota</taxon>
        <taxon>Metazoa</taxon>
        <taxon>Ecdysozoa</taxon>
        <taxon>Nematoda</taxon>
        <taxon>Enoplea</taxon>
        <taxon>Dorylaimia</taxon>
        <taxon>Trichinellida</taxon>
        <taxon>Trichuridae</taxon>
        <taxon>Trichuris</taxon>
    </lineage>
</organism>
<dbReference type="Proteomes" id="UP000030758">
    <property type="component" value="Unassembled WGS sequence"/>
</dbReference>
<dbReference type="AlphaFoldDB" id="A0A085NH04"/>
<accession>A0A085NH04</accession>
<name>A0A085NH04_9BILA</name>
<reference evidence="1" key="1">
    <citation type="journal article" date="2014" name="Nat. Genet.">
        <title>Genome and transcriptome of the porcine whipworm Trichuris suis.</title>
        <authorList>
            <person name="Jex A.R."/>
            <person name="Nejsum P."/>
            <person name="Schwarz E.M."/>
            <person name="Hu L."/>
            <person name="Young N.D."/>
            <person name="Hall R.S."/>
            <person name="Korhonen P.K."/>
            <person name="Liao S."/>
            <person name="Thamsborg S."/>
            <person name="Xia J."/>
            <person name="Xu P."/>
            <person name="Wang S."/>
            <person name="Scheerlinck J.P."/>
            <person name="Hofmann A."/>
            <person name="Sternberg P.W."/>
            <person name="Wang J."/>
            <person name="Gasser R.B."/>
        </authorList>
    </citation>
    <scope>NUCLEOTIDE SEQUENCE [LARGE SCALE GENOMIC DNA]</scope>
    <source>
        <strain evidence="1">DCEP-RM93F</strain>
    </source>
</reference>
<sequence length="74" mass="7882">MGATSGAGPPGEPPSGCTCCLWREDHIAGSTLTVRFDGLATVEQITLEWIQKWGLPFPQPIVTWAQSLTDTPGV</sequence>
<protein>
    <submittedName>
        <fullName evidence="1">Uncharacterized protein</fullName>
    </submittedName>
</protein>
<evidence type="ECO:0000313" key="1">
    <source>
        <dbReference type="EMBL" id="KFD68750.1"/>
    </source>
</evidence>